<proteinExistence type="predicted"/>
<reference evidence="1 2" key="1">
    <citation type="submission" date="2020-12" db="EMBL/GenBank/DDBJ databases">
        <title>Concerted genomic and epigenomic changes stabilize Arabidopsis allopolyploids.</title>
        <authorList>
            <person name="Chen Z."/>
        </authorList>
    </citation>
    <scope>NUCLEOTIDE SEQUENCE [LARGE SCALE GENOMIC DNA]</scope>
    <source>
        <strain evidence="1">Allo738</strain>
        <tissue evidence="1">Leaf</tissue>
    </source>
</reference>
<gene>
    <name evidence="1" type="ORF">ISN45_Aa03g011530</name>
</gene>
<evidence type="ECO:0000313" key="1">
    <source>
        <dbReference type="EMBL" id="KAG7576810.1"/>
    </source>
</evidence>
<dbReference type="EMBL" id="JAEFBK010000008">
    <property type="protein sequence ID" value="KAG7576810.1"/>
    <property type="molecule type" value="Genomic_DNA"/>
</dbReference>
<protein>
    <submittedName>
        <fullName evidence="1">Uncharacterized protein</fullName>
    </submittedName>
</protein>
<organism evidence="1 2">
    <name type="scientific">Arabidopsis thaliana x Arabidopsis arenosa</name>
    <dbReference type="NCBI Taxonomy" id="1240361"/>
    <lineage>
        <taxon>Eukaryota</taxon>
        <taxon>Viridiplantae</taxon>
        <taxon>Streptophyta</taxon>
        <taxon>Embryophyta</taxon>
        <taxon>Tracheophyta</taxon>
        <taxon>Spermatophyta</taxon>
        <taxon>Magnoliopsida</taxon>
        <taxon>eudicotyledons</taxon>
        <taxon>Gunneridae</taxon>
        <taxon>Pentapetalae</taxon>
        <taxon>rosids</taxon>
        <taxon>malvids</taxon>
        <taxon>Brassicales</taxon>
        <taxon>Brassicaceae</taxon>
        <taxon>Camelineae</taxon>
        <taxon>Arabidopsis</taxon>
    </lineage>
</organism>
<name>A0A8T2AQH2_9BRAS</name>
<evidence type="ECO:0000313" key="2">
    <source>
        <dbReference type="Proteomes" id="UP000694240"/>
    </source>
</evidence>
<dbReference type="AlphaFoldDB" id="A0A8T2AQH2"/>
<keyword evidence="2" id="KW-1185">Reference proteome</keyword>
<comment type="caution">
    <text evidence="1">The sequence shown here is derived from an EMBL/GenBank/DDBJ whole genome shotgun (WGS) entry which is preliminary data.</text>
</comment>
<dbReference type="Proteomes" id="UP000694240">
    <property type="component" value="Chromosome 8"/>
</dbReference>
<sequence length="105" mass="12361">MSRNKHLRSACEQCRNLSSSRTSKVEMGARFLVQGTGVTLGWISGYYLYGGQLEKYEEKRQQIVMDVFGNPAEIEDLRKKMWPELRKMAWFRSLDKKWSDYKSKS</sequence>
<accession>A0A8T2AQH2</accession>